<evidence type="ECO:0000313" key="2">
    <source>
        <dbReference type="Proteomes" id="UP000481252"/>
    </source>
</evidence>
<dbReference type="AlphaFoldDB" id="A0A7C9VD42"/>
<organism evidence="1 2">
    <name type="scientific">Mesorhizobium zhangyense</name>
    <dbReference type="NCBI Taxonomy" id="1776730"/>
    <lineage>
        <taxon>Bacteria</taxon>
        <taxon>Pseudomonadati</taxon>
        <taxon>Pseudomonadota</taxon>
        <taxon>Alphaproteobacteria</taxon>
        <taxon>Hyphomicrobiales</taxon>
        <taxon>Phyllobacteriaceae</taxon>
        <taxon>Mesorhizobium</taxon>
    </lineage>
</organism>
<gene>
    <name evidence="1" type="ORF">G6N74_14475</name>
</gene>
<dbReference type="RefSeq" id="WP_165118460.1">
    <property type="nucleotide sequence ID" value="NZ_JAAKZG010000005.1"/>
</dbReference>
<protein>
    <recommendedName>
        <fullName evidence="3">DUF4268 domain-containing protein</fullName>
    </recommendedName>
</protein>
<reference evidence="1 2" key="1">
    <citation type="submission" date="2020-02" db="EMBL/GenBank/DDBJ databases">
        <title>Genome sequence of the type strain CGMCC 1.15528 of Mesorhizobium zhangyense.</title>
        <authorList>
            <person name="Gao J."/>
            <person name="Sun J."/>
        </authorList>
    </citation>
    <scope>NUCLEOTIDE SEQUENCE [LARGE SCALE GENOMIC DNA]</scope>
    <source>
        <strain evidence="1 2">CGMCC 1.15528</strain>
    </source>
</reference>
<sequence length="146" mass="17234">MEEFDFGPRRASEFRHRAFWALFEERHPEEKPRRARHGPWFWQRGLPEIGLVITMYVAPEPNLVGVFFGRNEKLGAVDAQARLKPFQAIIEERLKIRPEQRFDGTSLGCTWRVNCFAEDNWPAMADWLVTEASRFERVVTELLSER</sequence>
<name>A0A7C9VD42_9HYPH</name>
<accession>A0A7C9VD42</accession>
<dbReference type="EMBL" id="JAAKZG010000005">
    <property type="protein sequence ID" value="NGN42272.1"/>
    <property type="molecule type" value="Genomic_DNA"/>
</dbReference>
<comment type="caution">
    <text evidence="1">The sequence shown here is derived from an EMBL/GenBank/DDBJ whole genome shotgun (WGS) entry which is preliminary data.</text>
</comment>
<evidence type="ECO:0000313" key="1">
    <source>
        <dbReference type="EMBL" id="NGN42272.1"/>
    </source>
</evidence>
<keyword evidence="2" id="KW-1185">Reference proteome</keyword>
<proteinExistence type="predicted"/>
<evidence type="ECO:0008006" key="3">
    <source>
        <dbReference type="Google" id="ProtNLM"/>
    </source>
</evidence>
<dbReference type="Proteomes" id="UP000481252">
    <property type="component" value="Unassembled WGS sequence"/>
</dbReference>